<evidence type="ECO:0000256" key="1">
    <source>
        <dbReference type="ARBA" id="ARBA00004141"/>
    </source>
</evidence>
<feature type="transmembrane region" description="Helical" evidence="7">
    <location>
        <begin position="277"/>
        <end position="296"/>
    </location>
</feature>
<feature type="transmembrane region" description="Helical" evidence="7">
    <location>
        <begin position="91"/>
        <end position="117"/>
    </location>
</feature>
<reference evidence="8" key="1">
    <citation type="journal article" date="2020" name="Nat. Commun.">
        <title>Large-scale genome sequencing of mycorrhizal fungi provides insights into the early evolution of symbiotic traits.</title>
        <authorList>
            <person name="Miyauchi S."/>
            <person name="Kiss E."/>
            <person name="Kuo A."/>
            <person name="Drula E."/>
            <person name="Kohler A."/>
            <person name="Sanchez-Garcia M."/>
            <person name="Morin E."/>
            <person name="Andreopoulos B."/>
            <person name="Barry K.W."/>
            <person name="Bonito G."/>
            <person name="Buee M."/>
            <person name="Carver A."/>
            <person name="Chen C."/>
            <person name="Cichocki N."/>
            <person name="Clum A."/>
            <person name="Culley D."/>
            <person name="Crous P.W."/>
            <person name="Fauchery L."/>
            <person name="Girlanda M."/>
            <person name="Hayes R.D."/>
            <person name="Keri Z."/>
            <person name="LaButti K."/>
            <person name="Lipzen A."/>
            <person name="Lombard V."/>
            <person name="Magnuson J."/>
            <person name="Maillard F."/>
            <person name="Murat C."/>
            <person name="Nolan M."/>
            <person name="Ohm R.A."/>
            <person name="Pangilinan J."/>
            <person name="Pereira M.F."/>
            <person name="Perotto S."/>
            <person name="Peter M."/>
            <person name="Pfister S."/>
            <person name="Riley R."/>
            <person name="Sitrit Y."/>
            <person name="Stielow J.B."/>
            <person name="Szollosi G."/>
            <person name="Zifcakova L."/>
            <person name="Stursova M."/>
            <person name="Spatafora J.W."/>
            <person name="Tedersoo L."/>
            <person name="Vaario L.M."/>
            <person name="Yamada A."/>
            <person name="Yan M."/>
            <person name="Wang P."/>
            <person name="Xu J."/>
            <person name="Bruns T."/>
            <person name="Baldrian P."/>
            <person name="Vilgalys R."/>
            <person name="Dunand C."/>
            <person name="Henrissat B."/>
            <person name="Grigoriev I.V."/>
            <person name="Hibbett D."/>
            <person name="Nagy L.G."/>
            <person name="Martin F.M."/>
        </authorList>
    </citation>
    <scope>NUCLEOTIDE SEQUENCE</scope>
    <source>
        <strain evidence="8">UP504</strain>
    </source>
</reference>
<dbReference type="Pfam" id="PF06963">
    <property type="entry name" value="FPN1"/>
    <property type="match status" value="1"/>
</dbReference>
<comment type="function">
    <text evidence="7">May be involved in iron transport and iron homeostasis.</text>
</comment>
<comment type="subcellular location">
    <subcellularLocation>
        <location evidence="1 7">Membrane</location>
        <topology evidence="1 7">Multi-pass membrane protein</topology>
    </subcellularLocation>
</comment>
<evidence type="ECO:0000256" key="7">
    <source>
        <dbReference type="RuleBase" id="RU365065"/>
    </source>
</evidence>
<evidence type="ECO:0000313" key="8">
    <source>
        <dbReference type="EMBL" id="KAF9511452.1"/>
    </source>
</evidence>
<evidence type="ECO:0000256" key="6">
    <source>
        <dbReference type="ARBA" id="ARBA00023136"/>
    </source>
</evidence>
<gene>
    <name evidence="8" type="ORF">BS47DRAFT_1318902</name>
</gene>
<keyword evidence="6 7" id="KW-0472">Membrane</keyword>
<dbReference type="InterPro" id="IPR036259">
    <property type="entry name" value="MFS_trans_sf"/>
</dbReference>
<dbReference type="AlphaFoldDB" id="A0A9P6AT45"/>
<dbReference type="EMBL" id="MU129000">
    <property type="protein sequence ID" value="KAF9511452.1"/>
    <property type="molecule type" value="Genomic_DNA"/>
</dbReference>
<keyword evidence="7" id="KW-0406">Ion transport</keyword>
<evidence type="ECO:0000256" key="5">
    <source>
        <dbReference type="ARBA" id="ARBA00022989"/>
    </source>
</evidence>
<evidence type="ECO:0000256" key="2">
    <source>
        <dbReference type="ARBA" id="ARBA00006279"/>
    </source>
</evidence>
<keyword evidence="9" id="KW-1185">Reference proteome</keyword>
<feature type="transmembrane region" description="Helical" evidence="7">
    <location>
        <begin position="316"/>
        <end position="338"/>
    </location>
</feature>
<evidence type="ECO:0000313" key="9">
    <source>
        <dbReference type="Proteomes" id="UP000886523"/>
    </source>
</evidence>
<feature type="transmembrane region" description="Helical" evidence="7">
    <location>
        <begin position="449"/>
        <end position="470"/>
    </location>
</feature>
<name>A0A9P6AT45_9AGAM</name>
<dbReference type="InterPro" id="IPR009716">
    <property type="entry name" value="Ferroportin-1"/>
</dbReference>
<feature type="transmembrane region" description="Helical" evidence="7">
    <location>
        <begin position="184"/>
        <end position="205"/>
    </location>
</feature>
<dbReference type="GO" id="GO:0016020">
    <property type="term" value="C:membrane"/>
    <property type="evidence" value="ECO:0007669"/>
    <property type="project" value="UniProtKB-SubCell"/>
</dbReference>
<feature type="transmembrane region" description="Helical" evidence="7">
    <location>
        <begin position="350"/>
        <end position="369"/>
    </location>
</feature>
<dbReference type="PANTHER" id="PTHR11660:SF57">
    <property type="entry name" value="SOLUTE CARRIER FAMILY 40 MEMBER"/>
    <property type="match status" value="1"/>
</dbReference>
<keyword evidence="4 7" id="KW-0812">Transmembrane</keyword>
<feature type="transmembrane region" description="Helical" evidence="7">
    <location>
        <begin position="62"/>
        <end position="79"/>
    </location>
</feature>
<sequence length="487" mass="53878">MSDSLPLLGESEIRIPLDPLEISGINTLLLQHVSSAWGDRMAEFAVHLNLIVFFRTTLLPNALYGFICAIANIVLSRWLGSLVDRYPKLPLVRACILVQKASSLGAYGSFICLFAIYEINNGEYSPLFSGPNILLGAIIFCGCALQASTTCIAIIVQRDWVTCIAMGNPEHLSSLNARLKRIDLVCKMVAPLFVSLLTTFMPYLWGAVCMAAVVAASMVIELVWISFVYRALPALARDQARKDTALALMPNGLNTGPPLRSAVRGFIYRAFSEWYQFLRLPVFLSSVAVSFLHMTVLSFDGTMLSYLKTQGYTDGFLASMRALNVLAGLLGTATASWIERKVGSVRGGNWSIWAEFVCLIPVVVALLLGNGKMGAMDAVLTVMLFGGMALSRIGLWSFDLIQVKQLQISLEQHPQRNTLTSLQFSLQNTADLIKYILAMVFSSPAEFRWIALASFISVFFGATTYSVYVFKERGHLFHLEWLIRKNF</sequence>
<dbReference type="PANTHER" id="PTHR11660">
    <property type="entry name" value="SOLUTE CARRIER FAMILY 40 MEMBER"/>
    <property type="match status" value="1"/>
</dbReference>
<evidence type="ECO:0000256" key="4">
    <source>
        <dbReference type="ARBA" id="ARBA00022692"/>
    </source>
</evidence>
<keyword evidence="3 7" id="KW-0813">Transport</keyword>
<dbReference type="GO" id="GO:0005381">
    <property type="term" value="F:iron ion transmembrane transporter activity"/>
    <property type="evidence" value="ECO:0007669"/>
    <property type="project" value="UniProtKB-UniRule"/>
</dbReference>
<accession>A0A9P6AT45</accession>
<protein>
    <recommendedName>
        <fullName evidence="7">Solute carrier family 40 member</fullName>
    </recommendedName>
</protein>
<organism evidence="8 9">
    <name type="scientific">Hydnum rufescens UP504</name>
    <dbReference type="NCBI Taxonomy" id="1448309"/>
    <lineage>
        <taxon>Eukaryota</taxon>
        <taxon>Fungi</taxon>
        <taxon>Dikarya</taxon>
        <taxon>Basidiomycota</taxon>
        <taxon>Agaricomycotina</taxon>
        <taxon>Agaricomycetes</taxon>
        <taxon>Cantharellales</taxon>
        <taxon>Hydnaceae</taxon>
        <taxon>Hydnum</taxon>
    </lineage>
</organism>
<dbReference type="Proteomes" id="UP000886523">
    <property type="component" value="Unassembled WGS sequence"/>
</dbReference>
<proteinExistence type="inferred from homology"/>
<comment type="similarity">
    <text evidence="2 7">Belongs to the ferroportin (FP) (TC 2.A.100) family. SLC40A subfamily.</text>
</comment>
<feature type="transmembrane region" description="Helical" evidence="7">
    <location>
        <begin position="375"/>
        <end position="395"/>
    </location>
</feature>
<dbReference type="OrthoDB" id="648861at2759"/>
<evidence type="ECO:0000256" key="3">
    <source>
        <dbReference type="ARBA" id="ARBA00022448"/>
    </source>
</evidence>
<dbReference type="SUPFAM" id="SSF103473">
    <property type="entry name" value="MFS general substrate transporter"/>
    <property type="match status" value="1"/>
</dbReference>
<keyword evidence="5 7" id="KW-1133">Transmembrane helix</keyword>
<feature type="transmembrane region" description="Helical" evidence="7">
    <location>
        <begin position="211"/>
        <end position="232"/>
    </location>
</feature>
<comment type="caution">
    <text evidence="8">The sequence shown here is derived from an EMBL/GenBank/DDBJ whole genome shotgun (WGS) entry which is preliminary data.</text>
</comment>
<feature type="transmembrane region" description="Helical" evidence="7">
    <location>
        <begin position="133"/>
        <end position="156"/>
    </location>
</feature>